<accession>A0ACC3NBW5</accession>
<organism evidence="1 2">
    <name type="scientific">Vermiconidia calcicola</name>
    <dbReference type="NCBI Taxonomy" id="1690605"/>
    <lineage>
        <taxon>Eukaryota</taxon>
        <taxon>Fungi</taxon>
        <taxon>Dikarya</taxon>
        <taxon>Ascomycota</taxon>
        <taxon>Pezizomycotina</taxon>
        <taxon>Dothideomycetes</taxon>
        <taxon>Dothideomycetidae</taxon>
        <taxon>Mycosphaerellales</taxon>
        <taxon>Extremaceae</taxon>
        <taxon>Vermiconidia</taxon>
    </lineage>
</organism>
<dbReference type="EMBL" id="JAUTXU010000058">
    <property type="protein sequence ID" value="KAK3714085.1"/>
    <property type="molecule type" value="Genomic_DNA"/>
</dbReference>
<sequence>MGSHRGYPRGSNEARPKTKYKASKNAYKFYPHASVKGVGSQQGKSSGTRGRGGTRGTHNGIADEEDEAFEARQAEEALITASSDDEDSSTPFWDSSSPTGGFPSAPPAFLPPAPAPVTPTTSSTSNPVAPQSADPASTQHWTFVKDGTKKREEFEAPDMNTHGLFAEAGLLLFHAVFGTTDLKVLVNQTNPAKMAAVKKKIMDKLGPCQQDKLWSFAKELHHIMNSIFKSRYEPKLSTDPVENRALVEGPEGWRWLMVKDMHTCGSHLSPTSLTHHSTMCCNQEEKVRPFKVDSWDRNGPTGHWAYTRDGQGNNGLPEEVKDTLVTLRELGPGDYEPEFDVDHIYVRDFGAKTGSCISTTQTTLNWKDPMRSRRGEVIDMRERVLGALTGLANEQTRDKHLERIELPDNFNKDDFLKTVREALAQKKAEQGSMKFVEPLTCLNHLALTPNRSTIADNSSPLSDQDLRAPVARTDGVVAPSEDHGTSEKSGLMPPQPPGGMATHDALSFTLPGSSLSPFPAPLELHEGMDHPLPPDLTNNAGQQSHAAPHGSITKRDAKKVEPRRDAPCSIRRPSPAVRPLSNPQYTQAHPPTPPFGAGDFLSSPFSFASGSKLGKSTVDITSQDIASYATGHHRHRATELSQGDTASNTGAGQKRKRDEQDDGHHGAQKLRADGNASASSDSGVQVVHGNQLSAGNRRGAKTLLEQLSLDTNATPAILGHENDLEERAKNDKYEPGLDD</sequence>
<protein>
    <submittedName>
        <fullName evidence="1">Uncharacterized protein</fullName>
    </submittedName>
</protein>
<evidence type="ECO:0000313" key="1">
    <source>
        <dbReference type="EMBL" id="KAK3714085.1"/>
    </source>
</evidence>
<gene>
    <name evidence="1" type="ORF">LTR37_008114</name>
</gene>
<evidence type="ECO:0000313" key="2">
    <source>
        <dbReference type="Proteomes" id="UP001281147"/>
    </source>
</evidence>
<keyword evidence="2" id="KW-1185">Reference proteome</keyword>
<dbReference type="Proteomes" id="UP001281147">
    <property type="component" value="Unassembled WGS sequence"/>
</dbReference>
<reference evidence="1" key="1">
    <citation type="submission" date="2023-07" db="EMBL/GenBank/DDBJ databases">
        <title>Black Yeasts Isolated from many extreme environments.</title>
        <authorList>
            <person name="Coleine C."/>
            <person name="Stajich J.E."/>
            <person name="Selbmann L."/>
        </authorList>
    </citation>
    <scope>NUCLEOTIDE SEQUENCE</scope>
    <source>
        <strain evidence="1">CCFEE 5714</strain>
    </source>
</reference>
<comment type="caution">
    <text evidence="1">The sequence shown here is derived from an EMBL/GenBank/DDBJ whole genome shotgun (WGS) entry which is preliminary data.</text>
</comment>
<name>A0ACC3NBW5_9PEZI</name>
<proteinExistence type="predicted"/>